<keyword evidence="3" id="KW-0963">Cytoplasm</keyword>
<evidence type="ECO:0000256" key="3">
    <source>
        <dbReference type="ARBA" id="ARBA00022490"/>
    </source>
</evidence>
<accession>A0A075FUJ8</accession>
<dbReference type="GO" id="GO:0042802">
    <property type="term" value="F:identical protein binding"/>
    <property type="evidence" value="ECO:0007669"/>
    <property type="project" value="TreeGrafter"/>
</dbReference>
<evidence type="ECO:0000256" key="1">
    <source>
        <dbReference type="ARBA" id="ARBA00001946"/>
    </source>
</evidence>
<dbReference type="GO" id="GO:0006002">
    <property type="term" value="P:fructose 6-phosphate metabolic process"/>
    <property type="evidence" value="ECO:0007669"/>
    <property type="project" value="InterPro"/>
</dbReference>
<dbReference type="PANTHER" id="PTHR13697:SF52">
    <property type="entry name" value="ATP-DEPENDENT 6-PHOSPHOFRUCTOKINASE 3"/>
    <property type="match status" value="1"/>
</dbReference>
<dbReference type="InterPro" id="IPR022953">
    <property type="entry name" value="ATP_PFK"/>
</dbReference>
<dbReference type="GO" id="GO:0003872">
    <property type="term" value="F:6-phosphofructokinase activity"/>
    <property type="evidence" value="ECO:0007669"/>
    <property type="project" value="UniProtKB-EC"/>
</dbReference>
<dbReference type="UniPathway" id="UPA00109">
    <property type="reaction ID" value="UER00182"/>
</dbReference>
<proteinExistence type="predicted"/>
<gene>
    <name evidence="10" type="primary">PFK</name>
    <name evidence="10" type="synonym">pfkA</name>
</gene>
<evidence type="ECO:0000256" key="8">
    <source>
        <dbReference type="ARBA" id="ARBA00023152"/>
    </source>
</evidence>
<dbReference type="PANTHER" id="PTHR13697">
    <property type="entry name" value="PHOSPHOFRUCTOKINASE"/>
    <property type="match status" value="1"/>
</dbReference>
<dbReference type="GO" id="GO:0046872">
    <property type="term" value="F:metal ion binding"/>
    <property type="evidence" value="ECO:0007669"/>
    <property type="project" value="UniProtKB-KW"/>
</dbReference>
<dbReference type="PRINTS" id="PR00476">
    <property type="entry name" value="PHFRCTKINASE"/>
</dbReference>
<dbReference type="GO" id="GO:0070095">
    <property type="term" value="F:fructose-6-phosphate binding"/>
    <property type="evidence" value="ECO:0007669"/>
    <property type="project" value="TreeGrafter"/>
</dbReference>
<dbReference type="InterPro" id="IPR000023">
    <property type="entry name" value="Phosphofructokinase_dom"/>
</dbReference>
<protein>
    <submittedName>
        <fullName evidence="10">6-phosphofructokinase i (PfkA, PFK)</fullName>
        <ecNumber evidence="10">2.7.1.11</ecNumber>
    </submittedName>
</protein>
<dbReference type="EC" id="2.7.1.11" evidence="10"/>
<evidence type="ECO:0000259" key="9">
    <source>
        <dbReference type="Pfam" id="PF00365"/>
    </source>
</evidence>
<dbReference type="GO" id="GO:0005524">
    <property type="term" value="F:ATP binding"/>
    <property type="evidence" value="ECO:0007669"/>
    <property type="project" value="TreeGrafter"/>
</dbReference>
<dbReference type="GO" id="GO:0005945">
    <property type="term" value="C:6-phosphofructokinase complex"/>
    <property type="evidence" value="ECO:0007669"/>
    <property type="project" value="TreeGrafter"/>
</dbReference>
<evidence type="ECO:0000256" key="2">
    <source>
        <dbReference type="ARBA" id="ARBA00004679"/>
    </source>
</evidence>
<organism evidence="10">
    <name type="scientific">uncultured marine thaumarchaeote AD1000_33_G09</name>
    <dbReference type="NCBI Taxonomy" id="1455909"/>
    <lineage>
        <taxon>Archaea</taxon>
        <taxon>Nitrososphaerota</taxon>
        <taxon>environmental samples</taxon>
    </lineage>
</organism>
<dbReference type="Pfam" id="PF00365">
    <property type="entry name" value="PFK"/>
    <property type="match status" value="1"/>
</dbReference>
<keyword evidence="8" id="KW-0324">Glycolysis</keyword>
<dbReference type="SUPFAM" id="SSF53784">
    <property type="entry name" value="Phosphofructokinase"/>
    <property type="match status" value="1"/>
</dbReference>
<keyword evidence="6 10" id="KW-0418">Kinase</keyword>
<dbReference type="GO" id="GO:0016208">
    <property type="term" value="F:AMP binding"/>
    <property type="evidence" value="ECO:0007669"/>
    <property type="project" value="TreeGrafter"/>
</dbReference>
<keyword evidence="7" id="KW-0460">Magnesium</keyword>
<dbReference type="GO" id="GO:0061621">
    <property type="term" value="P:canonical glycolysis"/>
    <property type="evidence" value="ECO:0007669"/>
    <property type="project" value="TreeGrafter"/>
</dbReference>
<evidence type="ECO:0000256" key="6">
    <source>
        <dbReference type="ARBA" id="ARBA00022777"/>
    </source>
</evidence>
<dbReference type="GO" id="GO:0030388">
    <property type="term" value="P:fructose 1,6-bisphosphate metabolic process"/>
    <property type="evidence" value="ECO:0007669"/>
    <property type="project" value="TreeGrafter"/>
</dbReference>
<evidence type="ECO:0000256" key="5">
    <source>
        <dbReference type="ARBA" id="ARBA00022723"/>
    </source>
</evidence>
<comment type="pathway">
    <text evidence="2">Carbohydrate degradation; glycolysis; D-glyceraldehyde 3-phosphate and glycerone phosphate from D-glucose: step 3/4.</text>
</comment>
<dbReference type="AlphaFoldDB" id="A0A075FUJ8"/>
<evidence type="ECO:0000256" key="4">
    <source>
        <dbReference type="ARBA" id="ARBA00022679"/>
    </source>
</evidence>
<dbReference type="InterPro" id="IPR035966">
    <property type="entry name" value="PKF_sf"/>
</dbReference>
<dbReference type="Gene3D" id="3.40.50.450">
    <property type="match status" value="1"/>
</dbReference>
<comment type="cofactor">
    <cofactor evidence="1">
        <name>Mg(2+)</name>
        <dbReference type="ChEBI" id="CHEBI:18420"/>
    </cofactor>
</comment>
<name>A0A075FUJ8_9ARCH</name>
<reference evidence="10" key="1">
    <citation type="journal article" date="2014" name="Genome Biol. Evol.">
        <title>Pangenome evidence for extensive interdomain horizontal transfer affecting lineage core and shell genes in uncultured planktonic thaumarchaeota and euryarchaeota.</title>
        <authorList>
            <person name="Deschamps P."/>
            <person name="Zivanovic Y."/>
            <person name="Moreira D."/>
            <person name="Rodriguez-Valera F."/>
            <person name="Lopez-Garcia P."/>
        </authorList>
    </citation>
    <scope>NUCLEOTIDE SEQUENCE</scope>
</reference>
<dbReference type="EMBL" id="KF900391">
    <property type="protein sequence ID" value="AIE93322.1"/>
    <property type="molecule type" value="Genomic_DNA"/>
</dbReference>
<keyword evidence="4 10" id="KW-0808">Transferase</keyword>
<sequence length="70" mass="7851">MKIAILTGGGDAPGLNPVIRAVAKVAKENQVEMIGIKRGWAGLVELNHFPLKMGRCKKSSFRRRYFFTFE</sequence>
<keyword evidence="5" id="KW-0479">Metal-binding</keyword>
<dbReference type="GO" id="GO:0048029">
    <property type="term" value="F:monosaccharide binding"/>
    <property type="evidence" value="ECO:0007669"/>
    <property type="project" value="TreeGrafter"/>
</dbReference>
<feature type="domain" description="Phosphofructokinase" evidence="9">
    <location>
        <begin position="2"/>
        <end position="53"/>
    </location>
</feature>
<evidence type="ECO:0000256" key="7">
    <source>
        <dbReference type="ARBA" id="ARBA00022842"/>
    </source>
</evidence>
<evidence type="ECO:0000313" key="10">
    <source>
        <dbReference type="EMBL" id="AIE93322.1"/>
    </source>
</evidence>